<evidence type="ECO:0000313" key="2">
    <source>
        <dbReference type="EMBL" id="EAU75824.1"/>
    </source>
</evidence>
<gene>
    <name evidence="2" type="ORF">AgaP_AGAP012062</name>
</gene>
<reference evidence="2" key="1">
    <citation type="journal article" date="2002" name="Science">
        <title>The genome sequence of the malaria mosquito Anopheles gambiae.</title>
        <authorList>
            <person name="Holt R.A."/>
            <person name="Subramanian G.M."/>
            <person name="Halpern A."/>
            <person name="Sutton G.G."/>
            <person name="Charlab R."/>
            <person name="Nusskern D.R."/>
            <person name="Wincker P."/>
            <person name="Clark A.G."/>
            <person name="Ribeiro J.M."/>
            <person name="Wides R."/>
            <person name="Salzberg S.L."/>
            <person name="Loftus B."/>
            <person name="Yandell M."/>
            <person name="Majoros W.H."/>
            <person name="Rusch D.B."/>
            <person name="Lai Z."/>
            <person name="Kraft C.L."/>
            <person name="Abril J.F."/>
            <person name="Anthouard V."/>
            <person name="Arensburger P."/>
            <person name="Atkinson P.W."/>
            <person name="Baden H."/>
            <person name="de Berardinis V."/>
            <person name="Baldwin D."/>
            <person name="Benes V."/>
            <person name="Biedler J."/>
            <person name="Blass C."/>
            <person name="Bolanos R."/>
            <person name="Boscus D."/>
            <person name="Barnstead M."/>
            <person name="Cai S."/>
            <person name="Center A."/>
            <person name="Chaturverdi K."/>
            <person name="Christophides G.K."/>
            <person name="Chrystal M.A."/>
            <person name="Clamp M."/>
            <person name="Cravchik A."/>
            <person name="Curwen V."/>
            <person name="Dana A."/>
            <person name="Delcher A."/>
            <person name="Dew I."/>
            <person name="Evans C.A."/>
            <person name="Flanigan M."/>
            <person name="Grundschober-Freimoser A."/>
            <person name="Friedli L."/>
            <person name="Gu Z."/>
            <person name="Guan P."/>
            <person name="Guigo R."/>
            <person name="Hillenmeyer M.E."/>
            <person name="Hladun S.L."/>
            <person name="Hogan J.R."/>
            <person name="Hong Y.S."/>
            <person name="Hoover J."/>
            <person name="Jaillon O."/>
            <person name="Ke Z."/>
            <person name="Kodira C."/>
            <person name="Kokoza E."/>
            <person name="Koutsos A."/>
            <person name="Letunic I."/>
            <person name="Levitsky A."/>
            <person name="Liang Y."/>
            <person name="Lin J.J."/>
            <person name="Lobo N.F."/>
            <person name="Lopez J.R."/>
            <person name="Malek J.A."/>
            <person name="McIntosh T.C."/>
            <person name="Meister S."/>
            <person name="Miller J."/>
            <person name="Mobarry C."/>
            <person name="Mongin E."/>
            <person name="Murphy S.D."/>
            <person name="O'Brochta D.A."/>
            <person name="Pfannkoch C."/>
            <person name="Qi R."/>
            <person name="Regier M.A."/>
            <person name="Remington K."/>
            <person name="Shao H."/>
            <person name="Sharakhova M.V."/>
            <person name="Sitter C.D."/>
            <person name="Shetty J."/>
            <person name="Smith T.J."/>
            <person name="Strong R."/>
            <person name="Sun J."/>
            <person name="Thomasova D."/>
            <person name="Ton L.Q."/>
            <person name="Topalis P."/>
            <person name="Tu Z."/>
            <person name="Unger M.F."/>
            <person name="Walenz B."/>
            <person name="Wang A."/>
            <person name="Wang J."/>
            <person name="Wang M."/>
            <person name="Wang X."/>
            <person name="Woodford K.J."/>
            <person name="Wortman J.R."/>
            <person name="Wu M."/>
            <person name="Yao A."/>
            <person name="Zdobnov E.M."/>
            <person name="Zhang H."/>
            <person name="Zhao Q."/>
            <person name="Zhao S."/>
            <person name="Zhu S.C."/>
            <person name="Zhimulev I."/>
            <person name="Coluzzi M."/>
            <person name="della Torre A."/>
            <person name="Roth C.W."/>
            <person name="Louis C."/>
            <person name="Kalush F."/>
            <person name="Mural R.J."/>
            <person name="Myers E.W."/>
            <person name="Adams M.D."/>
            <person name="Smith H.O."/>
            <person name="Broder S."/>
            <person name="Gardner M.J."/>
            <person name="Fraser C.M."/>
            <person name="Birney E."/>
            <person name="Bork P."/>
            <person name="Brey P.T."/>
            <person name="Venter J.C."/>
            <person name="Weissenbach J."/>
            <person name="Kafatos F.C."/>
            <person name="Collins F.H."/>
            <person name="Hoffman S.L."/>
        </authorList>
    </citation>
    <scope>NUCLEOTIDE SEQUENCE [LARGE SCALE GENOMIC DNA]</scope>
    <source>
        <strain evidence="2">PEST</strain>
    </source>
</reference>
<protein>
    <submittedName>
        <fullName evidence="2">AGAP012062-PA</fullName>
    </submittedName>
</protein>
<dbReference type="EMBL" id="AAAB01008986">
    <property type="protein sequence ID" value="EAU75824.1"/>
    <property type="molecule type" value="Genomic_DNA"/>
</dbReference>
<feature type="region of interest" description="Disordered" evidence="1">
    <location>
        <begin position="71"/>
        <end position="109"/>
    </location>
</feature>
<dbReference type="PaxDb" id="7165-AGAP012062-PA"/>
<reference evidence="2" key="2">
    <citation type="submission" date="2002-03" db="EMBL/GenBank/DDBJ databases">
        <authorList>
            <consortium name="The Anopheles Genome Sequencing Consortium"/>
        </authorList>
    </citation>
    <scope>NUCLEOTIDE SEQUENCE</scope>
    <source>
        <strain evidence="2">PEST</strain>
    </source>
</reference>
<reference evidence="2" key="3">
    <citation type="journal article" date="2004" name="Trends Parasitol.">
        <title>The Anopheles gambiae genome: an update.</title>
        <authorList>
            <person name="Mongin E."/>
            <person name="Louis C."/>
            <person name="Holt R.A."/>
            <person name="Birney E."/>
            <person name="Collins F.H."/>
        </authorList>
    </citation>
    <scope>NUCLEOTIDE SEQUENCE</scope>
    <source>
        <strain evidence="2">PEST</strain>
    </source>
</reference>
<accession>A0NGM9</accession>
<sequence>MCVCATVPDFSLSFFAVTVRAHTRGTTCLDSLVCVCVVHTHRDVRACSTVPPANPRGHIGKELHSCHGYGTIRGSPSNPPVRTRTHTDRHPLQEPSVHQRDHNSVRSKKFGRFWGVGKE</sequence>
<proteinExistence type="predicted"/>
<dbReference type="AlphaFoldDB" id="A0NGM9"/>
<organism evidence="2">
    <name type="scientific">Anopheles gambiae</name>
    <name type="common">African malaria mosquito</name>
    <dbReference type="NCBI Taxonomy" id="7165"/>
    <lineage>
        <taxon>Eukaryota</taxon>
        <taxon>Metazoa</taxon>
        <taxon>Ecdysozoa</taxon>
        <taxon>Arthropoda</taxon>
        <taxon>Hexapoda</taxon>
        <taxon>Insecta</taxon>
        <taxon>Pterygota</taxon>
        <taxon>Neoptera</taxon>
        <taxon>Endopterygota</taxon>
        <taxon>Diptera</taxon>
        <taxon>Nematocera</taxon>
        <taxon>Culicoidea</taxon>
        <taxon>Culicidae</taxon>
        <taxon>Anophelinae</taxon>
        <taxon>Anopheles</taxon>
    </lineage>
</organism>
<evidence type="ECO:0000256" key="1">
    <source>
        <dbReference type="SAM" id="MobiDB-lite"/>
    </source>
</evidence>
<comment type="caution">
    <text evidence="2">The sequence shown here is derived from an EMBL/GenBank/DDBJ whole genome shotgun (WGS) entry which is preliminary data.</text>
</comment>
<feature type="compositionally biased region" description="Basic and acidic residues" evidence="1">
    <location>
        <begin position="85"/>
        <end position="104"/>
    </location>
</feature>
<name>A0NGM9_ANOGA</name>
<reference evidence="2" key="4">
    <citation type="journal article" date="2007" name="Genome Biol.">
        <title>Update of the Anopheles gambiae PEST genome assembly.</title>
        <authorList>
            <person name="Sharakhova M.V."/>
            <person name="Hammond M.P."/>
            <person name="Lobo N.F."/>
            <person name="Krzywinski J."/>
            <person name="Unger M.F."/>
            <person name="Hillenmeyer M.E."/>
            <person name="Bruggner R.V."/>
            <person name="Birney E."/>
            <person name="Collins F.H."/>
        </authorList>
    </citation>
    <scope>NUCLEOTIDE SEQUENCE</scope>
    <source>
        <strain evidence="2">PEST</strain>
    </source>
</reference>
<reference evidence="2" key="5">
    <citation type="submission" date="2011-05" db="EMBL/GenBank/DDBJ databases">
        <authorList>
            <consortium name="VectorBase"/>
        </authorList>
    </citation>
    <scope>NUCLEOTIDE SEQUENCE</scope>
    <source>
        <strain evidence="2">PEST</strain>
    </source>
</reference>
<dbReference type="HOGENOM" id="CLU_2063433_0_0_1"/>